<dbReference type="GO" id="GO:0036503">
    <property type="term" value="P:ERAD pathway"/>
    <property type="evidence" value="ECO:0007669"/>
    <property type="project" value="TreeGrafter"/>
</dbReference>
<dbReference type="SUPFAM" id="SSF52833">
    <property type="entry name" value="Thioredoxin-like"/>
    <property type="match status" value="1"/>
</dbReference>
<keyword evidence="6" id="KW-1185">Reference proteome</keyword>
<dbReference type="PANTHER" id="PTHR23322:SF1">
    <property type="entry name" value="FAS-ASSOCIATED FACTOR 2"/>
    <property type="match status" value="1"/>
</dbReference>
<feature type="domain" description="UBX" evidence="4">
    <location>
        <begin position="410"/>
        <end position="489"/>
    </location>
</feature>
<evidence type="ECO:0000256" key="2">
    <source>
        <dbReference type="SAM" id="Coils"/>
    </source>
</evidence>
<name>A0AA39JT88_ARMTA</name>
<dbReference type="AlphaFoldDB" id="A0AA39JT88"/>
<feature type="coiled-coil region" evidence="2">
    <location>
        <begin position="357"/>
        <end position="391"/>
    </location>
</feature>
<evidence type="ECO:0000256" key="1">
    <source>
        <dbReference type="ARBA" id="ARBA00023054"/>
    </source>
</evidence>
<keyword evidence="1 2" id="KW-0175">Coiled coil</keyword>
<dbReference type="SMART" id="SM00166">
    <property type="entry name" value="UBX"/>
    <property type="match status" value="1"/>
</dbReference>
<comment type="caution">
    <text evidence="5">The sequence shown here is derived from an EMBL/GenBank/DDBJ whole genome shotgun (WGS) entry which is preliminary data.</text>
</comment>
<proteinExistence type="predicted"/>
<dbReference type="Gene3D" id="3.40.30.10">
    <property type="entry name" value="Glutaredoxin"/>
    <property type="match status" value="1"/>
</dbReference>
<dbReference type="GO" id="GO:0043130">
    <property type="term" value="F:ubiquitin binding"/>
    <property type="evidence" value="ECO:0007669"/>
    <property type="project" value="TreeGrafter"/>
</dbReference>
<sequence>MDGLTPSQLQALNQLRDLTNGGDDDVAIGVLSSVEWDVQRAADMIFGSGAGAGAGKRVERFEVDDSQQGVDDDHDWPQRTTFPSNPRPSALLTILTYPFHVLSSLFRFVFSILRIPIPHFHVPFLSLHFYRPLNGTRVPRGADSWIHDLEEETGAVCVGSRGGGMASGVAGPSTSRLVGRGNGDGGEGRKYLPDFVRGTYEGVLRRCLKEARVGCVVLVSEEHDDDAEFKRTTLTDPDFVNFLTDNEFIVWGGDVRELEAYSASEKLQASTYPFVAFVAIQPTRHSQASSPPPTLTVLSRHQGLRETTPGKLLGHLQDNLLPRVQPYLERVRSSQRALERDRTLRMQQDQAFEDTARRDKERILKRMEEERRAEEGRREEERRVREEEEREAERMVWRRWARSALLKPENPGDRLRVAVRLPGGQRLVRRFGVGDTLTVLYAFVDKEFIPAEFAEGDDPESPPQPGDVESIIEEGSDWWGFTLHSAYPRIEIPWEPRKRLGDVECLKDGGGQLVVELAGGDKRRVSLDKGKGRDKAQTQEDDGYDTESDDE</sequence>
<dbReference type="InterPro" id="IPR036249">
    <property type="entry name" value="Thioredoxin-like_sf"/>
</dbReference>
<organism evidence="5 6">
    <name type="scientific">Armillaria tabescens</name>
    <name type="common">Ringless honey mushroom</name>
    <name type="synonym">Agaricus tabescens</name>
    <dbReference type="NCBI Taxonomy" id="1929756"/>
    <lineage>
        <taxon>Eukaryota</taxon>
        <taxon>Fungi</taxon>
        <taxon>Dikarya</taxon>
        <taxon>Basidiomycota</taxon>
        <taxon>Agaricomycotina</taxon>
        <taxon>Agaricomycetes</taxon>
        <taxon>Agaricomycetidae</taxon>
        <taxon>Agaricales</taxon>
        <taxon>Marasmiineae</taxon>
        <taxon>Physalacriaceae</taxon>
        <taxon>Desarmillaria</taxon>
    </lineage>
</organism>
<dbReference type="InterPro" id="IPR029071">
    <property type="entry name" value="Ubiquitin-like_domsf"/>
</dbReference>
<gene>
    <name evidence="5" type="ORF">EV420DRAFT_1568587</name>
</gene>
<reference evidence="5" key="1">
    <citation type="submission" date="2023-06" db="EMBL/GenBank/DDBJ databases">
        <authorList>
            <consortium name="Lawrence Berkeley National Laboratory"/>
            <person name="Ahrendt S."/>
            <person name="Sahu N."/>
            <person name="Indic B."/>
            <person name="Wong-Bajracharya J."/>
            <person name="Merenyi Z."/>
            <person name="Ke H.-M."/>
            <person name="Monk M."/>
            <person name="Kocsube S."/>
            <person name="Drula E."/>
            <person name="Lipzen A."/>
            <person name="Balint B."/>
            <person name="Henrissat B."/>
            <person name="Andreopoulos B."/>
            <person name="Martin F.M."/>
            <person name="Harder C.B."/>
            <person name="Rigling D."/>
            <person name="Ford K.L."/>
            <person name="Foster G.D."/>
            <person name="Pangilinan J."/>
            <person name="Papanicolaou A."/>
            <person name="Barry K."/>
            <person name="LaButti K."/>
            <person name="Viragh M."/>
            <person name="Koriabine M."/>
            <person name="Yan M."/>
            <person name="Riley R."/>
            <person name="Champramary S."/>
            <person name="Plett K.L."/>
            <person name="Tsai I.J."/>
            <person name="Slot J."/>
            <person name="Sipos G."/>
            <person name="Plett J."/>
            <person name="Nagy L.G."/>
            <person name="Grigoriev I.V."/>
        </authorList>
    </citation>
    <scope>NUCLEOTIDE SEQUENCE</scope>
    <source>
        <strain evidence="5">CCBAS 213</strain>
    </source>
</reference>
<evidence type="ECO:0000313" key="5">
    <source>
        <dbReference type="EMBL" id="KAK0447401.1"/>
    </source>
</evidence>
<dbReference type="InterPro" id="IPR050730">
    <property type="entry name" value="UBX_domain-protein"/>
</dbReference>
<accession>A0AA39JT88</accession>
<dbReference type="Gene3D" id="3.10.20.90">
    <property type="entry name" value="Phosphatidylinositol 3-kinase Catalytic Subunit, Chain A, domain 1"/>
    <property type="match status" value="1"/>
</dbReference>
<evidence type="ECO:0000259" key="4">
    <source>
        <dbReference type="PROSITE" id="PS50033"/>
    </source>
</evidence>
<dbReference type="PANTHER" id="PTHR23322">
    <property type="entry name" value="FAS-ASSOCIATED PROTEIN"/>
    <property type="match status" value="1"/>
</dbReference>
<dbReference type="GO" id="GO:0005783">
    <property type="term" value="C:endoplasmic reticulum"/>
    <property type="evidence" value="ECO:0007669"/>
    <property type="project" value="TreeGrafter"/>
</dbReference>
<protein>
    <recommendedName>
        <fullName evidence="4">UBX domain-containing protein</fullName>
    </recommendedName>
</protein>
<dbReference type="SMART" id="SM00594">
    <property type="entry name" value="UAS"/>
    <property type="match status" value="1"/>
</dbReference>
<dbReference type="PROSITE" id="PS50033">
    <property type="entry name" value="UBX"/>
    <property type="match status" value="1"/>
</dbReference>
<dbReference type="GeneID" id="85357724"/>
<feature type="region of interest" description="Disordered" evidence="3">
    <location>
        <begin position="525"/>
        <end position="551"/>
    </location>
</feature>
<dbReference type="EMBL" id="JAUEPS010000044">
    <property type="protein sequence ID" value="KAK0447401.1"/>
    <property type="molecule type" value="Genomic_DNA"/>
</dbReference>
<evidence type="ECO:0000256" key="3">
    <source>
        <dbReference type="SAM" id="MobiDB-lite"/>
    </source>
</evidence>
<dbReference type="RefSeq" id="XP_060326122.1">
    <property type="nucleotide sequence ID" value="XM_060474176.1"/>
</dbReference>
<feature type="compositionally biased region" description="Basic and acidic residues" evidence="3">
    <location>
        <begin position="525"/>
        <end position="538"/>
    </location>
</feature>
<dbReference type="Pfam" id="PF00789">
    <property type="entry name" value="UBX"/>
    <property type="match status" value="1"/>
</dbReference>
<dbReference type="SUPFAM" id="SSF54236">
    <property type="entry name" value="Ubiquitin-like"/>
    <property type="match status" value="1"/>
</dbReference>
<dbReference type="InterPro" id="IPR006577">
    <property type="entry name" value="UAS"/>
</dbReference>
<evidence type="ECO:0000313" key="6">
    <source>
        <dbReference type="Proteomes" id="UP001175211"/>
    </source>
</evidence>
<feature type="compositionally biased region" description="Acidic residues" evidence="3">
    <location>
        <begin position="539"/>
        <end position="551"/>
    </location>
</feature>
<dbReference type="Proteomes" id="UP001175211">
    <property type="component" value="Unassembled WGS sequence"/>
</dbReference>
<dbReference type="InterPro" id="IPR001012">
    <property type="entry name" value="UBX_dom"/>
</dbReference>
<dbReference type="Pfam" id="PF14555">
    <property type="entry name" value="UBA_4"/>
    <property type="match status" value="1"/>
</dbReference>